<proteinExistence type="inferred from homology"/>
<dbReference type="PANTHER" id="PTHR10209:SF884">
    <property type="entry name" value="1-AMINOCYCLOPROPANE-1-CARBOXYLATE OXIDASE HOMOLOG 1-LIKE"/>
    <property type="match status" value="1"/>
</dbReference>
<evidence type="ECO:0000256" key="6">
    <source>
        <dbReference type="RuleBase" id="RU003682"/>
    </source>
</evidence>
<dbReference type="InterPro" id="IPR027443">
    <property type="entry name" value="IPNS-like_sf"/>
</dbReference>
<reference evidence="8" key="1">
    <citation type="journal article" date="2016" name="Nat. Genet.">
        <title>A high-quality carrot genome assembly provides new insights into carotenoid accumulation and asterid genome evolution.</title>
        <authorList>
            <person name="Iorizzo M."/>
            <person name="Ellison S."/>
            <person name="Senalik D."/>
            <person name="Zeng P."/>
            <person name="Satapoomin P."/>
            <person name="Huang J."/>
            <person name="Bowman M."/>
            <person name="Iovene M."/>
            <person name="Sanseverino W."/>
            <person name="Cavagnaro P."/>
            <person name="Yildiz M."/>
            <person name="Macko-Podgorni A."/>
            <person name="Moranska E."/>
            <person name="Grzebelus E."/>
            <person name="Grzebelus D."/>
            <person name="Ashrafi H."/>
            <person name="Zheng Z."/>
            <person name="Cheng S."/>
            <person name="Spooner D."/>
            <person name="Van Deynze A."/>
            <person name="Simon P."/>
        </authorList>
    </citation>
    <scope>NUCLEOTIDE SEQUENCE</scope>
    <source>
        <tissue evidence="8">Leaf</tissue>
    </source>
</reference>
<evidence type="ECO:0000256" key="4">
    <source>
        <dbReference type="ARBA" id="ARBA00023002"/>
    </source>
</evidence>
<dbReference type="GO" id="GO:0031418">
    <property type="term" value="F:L-ascorbic acid binding"/>
    <property type="evidence" value="ECO:0007669"/>
    <property type="project" value="UniProtKB-KW"/>
</dbReference>
<dbReference type="FunFam" id="2.60.120.330:FF:000005">
    <property type="entry name" value="1-aminocyclopropane-1-carboxylate oxidase homolog 1"/>
    <property type="match status" value="1"/>
</dbReference>
<keyword evidence="2 6" id="KW-0479">Metal-binding</keyword>
<dbReference type="PROSITE" id="PS51471">
    <property type="entry name" value="FE2OG_OXY"/>
    <property type="match status" value="1"/>
</dbReference>
<dbReference type="PANTHER" id="PTHR10209">
    <property type="entry name" value="OXIDOREDUCTASE, 2OG-FE II OXYGENASE FAMILY PROTEIN"/>
    <property type="match status" value="1"/>
</dbReference>
<keyword evidence="3" id="KW-0847">Vitamin C</keyword>
<evidence type="ECO:0000313" key="8">
    <source>
        <dbReference type="EMBL" id="WOH12729.1"/>
    </source>
</evidence>
<evidence type="ECO:0000256" key="3">
    <source>
        <dbReference type="ARBA" id="ARBA00022896"/>
    </source>
</evidence>
<dbReference type="Pfam" id="PF03171">
    <property type="entry name" value="2OG-FeII_Oxy"/>
    <property type="match status" value="1"/>
</dbReference>
<dbReference type="InterPro" id="IPR005123">
    <property type="entry name" value="Oxoglu/Fe-dep_dioxygenase_dom"/>
</dbReference>
<dbReference type="Pfam" id="PF14226">
    <property type="entry name" value="DIOX_N"/>
    <property type="match status" value="1"/>
</dbReference>
<dbReference type="GO" id="GO:0016705">
    <property type="term" value="F:oxidoreductase activity, acting on paired donors, with incorporation or reduction of molecular oxygen"/>
    <property type="evidence" value="ECO:0007669"/>
    <property type="project" value="UniProtKB-ARBA"/>
</dbReference>
<feature type="domain" description="Fe2OG dioxygenase" evidence="7">
    <location>
        <begin position="207"/>
        <end position="310"/>
    </location>
</feature>
<keyword evidence="9" id="KW-1185">Reference proteome</keyword>
<dbReference type="InterPro" id="IPR044861">
    <property type="entry name" value="IPNS-like_FE2OG_OXY"/>
</dbReference>
<name>A0AAF0XTW2_DAUCS</name>
<dbReference type="KEGG" id="dcr:108198436"/>
<dbReference type="SUPFAM" id="SSF51197">
    <property type="entry name" value="Clavaminate synthase-like"/>
    <property type="match status" value="1"/>
</dbReference>
<accession>A0AAF0XTW2</accession>
<dbReference type="Gene3D" id="2.60.120.330">
    <property type="entry name" value="B-lactam Antibiotic, Isopenicillin N Synthase, Chain"/>
    <property type="match status" value="1"/>
</dbReference>
<dbReference type="GO" id="GO:0051213">
    <property type="term" value="F:dioxygenase activity"/>
    <property type="evidence" value="ECO:0007669"/>
    <property type="project" value="UniProtKB-ARBA"/>
</dbReference>
<dbReference type="AlphaFoldDB" id="A0AAF0XTW2"/>
<evidence type="ECO:0000313" key="9">
    <source>
        <dbReference type="Proteomes" id="UP000077755"/>
    </source>
</evidence>
<comment type="similarity">
    <text evidence="1 6">Belongs to the iron/ascorbate-dependent oxidoreductase family.</text>
</comment>
<evidence type="ECO:0000256" key="1">
    <source>
        <dbReference type="ARBA" id="ARBA00008056"/>
    </source>
</evidence>
<gene>
    <name evidence="8" type="ORF">DCAR_0832237</name>
</gene>
<evidence type="ECO:0000259" key="7">
    <source>
        <dbReference type="PROSITE" id="PS51471"/>
    </source>
</evidence>
<keyword evidence="5 6" id="KW-0408">Iron</keyword>
<sequence length="371" mass="42322">MSTQEYDREKELKAFDDSKAGVKGIVDAGATKIPRIFVHEQARYHQKSGSKDCKFTLPNIDFKGIDNDATLRREVIEKVKDACLNWGFFQVINHNIPVTVMDEMIEGVRKFHEQDTELKKPFYSRDFTRKFLYYSNFDLYKGPAANWGDTIFCIMSPECPETEEMPAVCRDVMFTYSKYIMEMGISVLELISEALGLAPNYLKDIACAEGLFQIGHYYPSCPEPELTLATGNHSDSGFITILLQNHIGGLQVMHKSQWIDVTPVRGALVVNIGDFLQLITNDKFKSVNHRVLAQKIGPRISVASFFRTHFREEIASRSYGPIKELLSETNPCCYRETTVKEFITHYYNKGLDGTSALLPFKLGYKPITRRT</sequence>
<evidence type="ECO:0000256" key="2">
    <source>
        <dbReference type="ARBA" id="ARBA00022723"/>
    </source>
</evidence>
<dbReference type="Proteomes" id="UP000077755">
    <property type="component" value="Chromosome 8"/>
</dbReference>
<evidence type="ECO:0000256" key="5">
    <source>
        <dbReference type="ARBA" id="ARBA00023004"/>
    </source>
</evidence>
<reference evidence="8" key="2">
    <citation type="submission" date="2022-03" db="EMBL/GenBank/DDBJ databases">
        <title>Draft title - Genomic analysis of global carrot germplasm unveils the trajectory of domestication and the origin of high carotenoid orange carrot.</title>
        <authorList>
            <person name="Iorizzo M."/>
            <person name="Ellison S."/>
            <person name="Senalik D."/>
            <person name="Macko-Podgorni A."/>
            <person name="Grzebelus D."/>
            <person name="Bostan H."/>
            <person name="Rolling W."/>
            <person name="Curaba J."/>
            <person name="Simon P."/>
        </authorList>
    </citation>
    <scope>NUCLEOTIDE SEQUENCE</scope>
    <source>
        <tissue evidence="8">Leaf</tissue>
    </source>
</reference>
<keyword evidence="4 6" id="KW-0560">Oxidoreductase</keyword>
<organism evidence="8 9">
    <name type="scientific">Daucus carota subsp. sativus</name>
    <name type="common">Carrot</name>
    <dbReference type="NCBI Taxonomy" id="79200"/>
    <lineage>
        <taxon>Eukaryota</taxon>
        <taxon>Viridiplantae</taxon>
        <taxon>Streptophyta</taxon>
        <taxon>Embryophyta</taxon>
        <taxon>Tracheophyta</taxon>
        <taxon>Spermatophyta</taxon>
        <taxon>Magnoliopsida</taxon>
        <taxon>eudicotyledons</taxon>
        <taxon>Gunneridae</taxon>
        <taxon>Pentapetalae</taxon>
        <taxon>asterids</taxon>
        <taxon>campanulids</taxon>
        <taxon>Apiales</taxon>
        <taxon>Apiaceae</taxon>
        <taxon>Apioideae</taxon>
        <taxon>Scandiceae</taxon>
        <taxon>Daucinae</taxon>
        <taxon>Daucus</taxon>
        <taxon>Daucus sect. Daucus</taxon>
    </lineage>
</organism>
<dbReference type="EMBL" id="CP093350">
    <property type="protein sequence ID" value="WOH12729.1"/>
    <property type="molecule type" value="Genomic_DNA"/>
</dbReference>
<dbReference type="GO" id="GO:0046872">
    <property type="term" value="F:metal ion binding"/>
    <property type="evidence" value="ECO:0007669"/>
    <property type="project" value="UniProtKB-KW"/>
</dbReference>
<dbReference type="InterPro" id="IPR026992">
    <property type="entry name" value="DIOX_N"/>
</dbReference>
<protein>
    <recommendedName>
        <fullName evidence="7">Fe2OG dioxygenase domain-containing protein</fullName>
    </recommendedName>
</protein>